<dbReference type="InterPro" id="IPR004438">
    <property type="entry name" value="Peptidase_M3B"/>
</dbReference>
<dbReference type="Pfam" id="PF08439">
    <property type="entry name" value="Peptidase_M3_N"/>
    <property type="match status" value="1"/>
</dbReference>
<dbReference type="PANTHER" id="PTHR11804">
    <property type="entry name" value="PROTEASE M3 THIMET OLIGOPEPTIDASE-RELATED"/>
    <property type="match status" value="1"/>
</dbReference>
<feature type="domain" description="Oligopeptidase F N-terminal" evidence="8">
    <location>
        <begin position="119"/>
        <end position="188"/>
    </location>
</feature>
<name>A0A135L1G8_9BACI</name>
<evidence type="ECO:0000259" key="8">
    <source>
        <dbReference type="Pfam" id="PF08439"/>
    </source>
</evidence>
<dbReference type="CDD" id="cd09608">
    <property type="entry name" value="M3B_PepF"/>
    <property type="match status" value="1"/>
</dbReference>
<evidence type="ECO:0000313" key="10">
    <source>
        <dbReference type="Proteomes" id="UP000070352"/>
    </source>
</evidence>
<feature type="domain" description="Peptidase M3A/M3B catalytic" evidence="7">
    <location>
        <begin position="209"/>
        <end position="588"/>
    </location>
</feature>
<comment type="similarity">
    <text evidence="6">Belongs to the peptidase M3B family.</text>
</comment>
<keyword evidence="10" id="KW-1185">Reference proteome</keyword>
<dbReference type="GO" id="GO:0006508">
    <property type="term" value="P:proteolysis"/>
    <property type="evidence" value="ECO:0007669"/>
    <property type="project" value="UniProtKB-KW"/>
</dbReference>
<accession>A0A135L1G8</accession>
<protein>
    <recommendedName>
        <fullName evidence="6">Oligopeptidase F</fullName>
        <ecNumber evidence="6">3.4.24.-</ecNumber>
    </recommendedName>
</protein>
<dbReference type="SUPFAM" id="SSF55486">
    <property type="entry name" value="Metalloproteases ('zincins'), catalytic domain"/>
    <property type="match status" value="1"/>
</dbReference>
<keyword evidence="3 6" id="KW-0378">Hydrolase</keyword>
<comment type="function">
    <text evidence="6">Has oligopeptidase activity and degrades a variety of small bioactive peptides.</text>
</comment>
<dbReference type="STRING" id="1413211.U473_00765"/>
<keyword evidence="4 6" id="KW-0862">Zinc</keyword>
<proteinExistence type="inferred from homology"/>
<reference evidence="9 10" key="1">
    <citation type="submission" date="2016-02" db="EMBL/GenBank/DDBJ databases">
        <title>Draft Genome for Tepidibacillus decaturensis nov. sp. Strain Z9, an Anaerobic, Moderately Thermophilic and Heterotrophic Bacterium from Deep Subsurface of the Illinois Basin, USA.</title>
        <authorList>
            <person name="Dong Y."/>
            <person name="Chang J.Y."/>
            <person name="Sanford R."/>
            <person name="Fouke B.W."/>
        </authorList>
    </citation>
    <scope>NUCLEOTIDE SEQUENCE [LARGE SCALE GENOMIC DNA]</scope>
    <source>
        <strain evidence="9 10">Z9</strain>
    </source>
</reference>
<evidence type="ECO:0000256" key="4">
    <source>
        <dbReference type="ARBA" id="ARBA00022833"/>
    </source>
</evidence>
<dbReference type="InterPro" id="IPR013647">
    <property type="entry name" value="OligopepF_N_dom"/>
</dbReference>
<dbReference type="InterPro" id="IPR042088">
    <property type="entry name" value="OligoPept_F_C"/>
</dbReference>
<gene>
    <name evidence="9" type="ORF">U473_00765</name>
</gene>
<dbReference type="GO" id="GO:0006518">
    <property type="term" value="P:peptide metabolic process"/>
    <property type="evidence" value="ECO:0007669"/>
    <property type="project" value="TreeGrafter"/>
</dbReference>
<comment type="caution">
    <text evidence="9">The sequence shown here is derived from an EMBL/GenBank/DDBJ whole genome shotgun (WGS) entry which is preliminary data.</text>
</comment>
<evidence type="ECO:0000259" key="7">
    <source>
        <dbReference type="Pfam" id="PF01432"/>
    </source>
</evidence>
<dbReference type="OrthoDB" id="9766487at2"/>
<keyword evidence="5 6" id="KW-0482">Metalloprotease</keyword>
<dbReference type="NCBIfam" id="TIGR00181">
    <property type="entry name" value="pepF"/>
    <property type="match status" value="1"/>
</dbReference>
<evidence type="ECO:0000256" key="5">
    <source>
        <dbReference type="ARBA" id="ARBA00023049"/>
    </source>
</evidence>
<sequence>MVDESKKSLPKRSEIDKKYQWNLETIYTTDEKWEEDFKRVKEIAEQLKGFEGKLKSSAKNLLEGLKLQDQLSETLGKVFVYARLRKDEDNTNAKYQALADRASSLSIQVSSITSYIVPEILSIPTEKLESFIKEEKGLALYRHYLDEIVRTKPHILSPELEQLLAQTGEIAQAPDHIFGMLNNADIKFPTIRDEQGEEVELTKGRYIQFMESTDRRVRKDAFEAMYQTYGSLKNTFAAILNSDVKKNIFYAKARHYASALEASLDDDNVTPEVYNNLIETIKKNINLMHRYVSLRKKMLDLDELHMYDLYTPIVKDVKIKVPYEEAIETVKKGLKPLGQEYLDQLAKGFESRWIDVYENQGKTSGAYSWGSYGTHPYILLNYQDNVNDLFTLAHELGHSMHSFYSNSNQPYIYSHYKIFVAEVASTLNETLLMHYLLENITDKKEKLYYLNHYLEQFRATVYRQTMFAEFEKMIHEKVEASEALTPDLLNEMYHQLNVEYYGPEMVVDELIDLEWARIPHFYMNFYVYKYATGFSAATSLAKQILEEGAPAVERYLTFLKSGGSDYPVELLKKAGVDMNTPKPIQQALDVFKDLLDQMEQLLAE</sequence>
<organism evidence="9 10">
    <name type="scientific">Tepidibacillus decaturensis</name>
    <dbReference type="NCBI Taxonomy" id="1413211"/>
    <lineage>
        <taxon>Bacteria</taxon>
        <taxon>Bacillati</taxon>
        <taxon>Bacillota</taxon>
        <taxon>Bacilli</taxon>
        <taxon>Bacillales</taxon>
        <taxon>Bacillaceae</taxon>
        <taxon>Tepidibacillus</taxon>
    </lineage>
</organism>
<dbReference type="EMBL" id="LSKU01000001">
    <property type="protein sequence ID" value="KXG42737.1"/>
    <property type="molecule type" value="Genomic_DNA"/>
</dbReference>
<dbReference type="Gene3D" id="1.10.287.830">
    <property type="entry name" value="putative peptidase helix hairpin domain like"/>
    <property type="match status" value="1"/>
</dbReference>
<dbReference type="Proteomes" id="UP000070352">
    <property type="component" value="Unassembled WGS sequence"/>
</dbReference>
<evidence type="ECO:0000256" key="3">
    <source>
        <dbReference type="ARBA" id="ARBA00022801"/>
    </source>
</evidence>
<comment type="cofactor">
    <cofactor evidence="6">
        <name>Zn(2+)</name>
        <dbReference type="ChEBI" id="CHEBI:29105"/>
    </cofactor>
    <text evidence="6">Binds 1 zinc ion.</text>
</comment>
<dbReference type="Gene3D" id="1.10.1370.20">
    <property type="entry name" value="Oligoendopeptidase f, C-terminal domain"/>
    <property type="match status" value="1"/>
</dbReference>
<evidence type="ECO:0000256" key="6">
    <source>
        <dbReference type="RuleBase" id="RU368091"/>
    </source>
</evidence>
<dbReference type="EC" id="3.4.24.-" evidence="6"/>
<dbReference type="Pfam" id="PF01432">
    <property type="entry name" value="Peptidase_M3"/>
    <property type="match status" value="1"/>
</dbReference>
<keyword evidence="2 6" id="KW-0479">Metal-binding</keyword>
<dbReference type="RefSeq" id="WP_068722475.1">
    <property type="nucleotide sequence ID" value="NZ_LSKU01000001.1"/>
</dbReference>
<dbReference type="GO" id="GO:0046872">
    <property type="term" value="F:metal ion binding"/>
    <property type="evidence" value="ECO:0007669"/>
    <property type="project" value="UniProtKB-UniRule"/>
</dbReference>
<dbReference type="AlphaFoldDB" id="A0A135L1G8"/>
<dbReference type="GO" id="GO:0004222">
    <property type="term" value="F:metalloendopeptidase activity"/>
    <property type="evidence" value="ECO:0007669"/>
    <property type="project" value="UniProtKB-UniRule"/>
</dbReference>
<keyword evidence="1 6" id="KW-0645">Protease</keyword>
<dbReference type="InterPro" id="IPR045090">
    <property type="entry name" value="Pept_M3A_M3B"/>
</dbReference>
<dbReference type="InterPro" id="IPR001567">
    <property type="entry name" value="Pept_M3A_M3B_dom"/>
</dbReference>
<evidence type="ECO:0000256" key="1">
    <source>
        <dbReference type="ARBA" id="ARBA00022670"/>
    </source>
</evidence>
<evidence type="ECO:0000313" key="9">
    <source>
        <dbReference type="EMBL" id="KXG42737.1"/>
    </source>
</evidence>
<evidence type="ECO:0000256" key="2">
    <source>
        <dbReference type="ARBA" id="ARBA00022723"/>
    </source>
</evidence>
<dbReference type="Gene3D" id="1.20.140.70">
    <property type="entry name" value="Oligopeptidase f, N-terminal domain"/>
    <property type="match status" value="1"/>
</dbReference>
<dbReference type="PANTHER" id="PTHR11804:SF84">
    <property type="entry name" value="SACCHAROLYSIN"/>
    <property type="match status" value="1"/>
</dbReference>